<gene>
    <name evidence="10 12" type="primary">rpe</name>
    <name evidence="12" type="ORF">P0082_06890</name>
</gene>
<evidence type="ECO:0000256" key="4">
    <source>
        <dbReference type="ARBA" id="ARBA00001947"/>
    </source>
</evidence>
<dbReference type="PROSITE" id="PS01086">
    <property type="entry name" value="RIBUL_P_3_EPIMER_2"/>
    <property type="match status" value="1"/>
</dbReference>
<feature type="binding site" evidence="10">
    <location>
        <position position="37"/>
    </location>
    <ligand>
        <name>a divalent metal cation</name>
        <dbReference type="ChEBI" id="CHEBI:60240"/>
    </ligand>
</feature>
<dbReference type="EMBL" id="CP123443">
    <property type="protein sequence ID" value="WGK68207.1"/>
    <property type="molecule type" value="Genomic_DNA"/>
</dbReference>
<dbReference type="InterPro" id="IPR011060">
    <property type="entry name" value="RibuloseP-bd_barrel"/>
</dbReference>
<evidence type="ECO:0000313" key="13">
    <source>
        <dbReference type="Proteomes" id="UP001228690"/>
    </source>
</evidence>
<dbReference type="NCBIfam" id="TIGR01163">
    <property type="entry name" value="rpe"/>
    <property type="match status" value="1"/>
</dbReference>
<dbReference type="InterPro" id="IPR013785">
    <property type="entry name" value="Aldolase_TIM"/>
</dbReference>
<evidence type="ECO:0000256" key="8">
    <source>
        <dbReference type="ARBA" id="ARBA00022723"/>
    </source>
</evidence>
<comment type="catalytic activity">
    <reaction evidence="1 10 11">
        <text>D-ribulose 5-phosphate = D-xylulose 5-phosphate</text>
        <dbReference type="Rhea" id="RHEA:13677"/>
        <dbReference type="ChEBI" id="CHEBI:57737"/>
        <dbReference type="ChEBI" id="CHEBI:58121"/>
        <dbReference type="EC" id="5.1.3.1"/>
    </reaction>
</comment>
<evidence type="ECO:0000256" key="10">
    <source>
        <dbReference type="HAMAP-Rule" id="MF_02227"/>
    </source>
</evidence>
<dbReference type="RefSeq" id="WP_326926377.1">
    <property type="nucleotide sequence ID" value="NZ_CP123443.1"/>
</dbReference>
<proteinExistence type="inferred from homology"/>
<keyword evidence="13" id="KW-1185">Reference proteome</keyword>
<dbReference type="EC" id="5.1.3.1" evidence="7 10"/>
<comment type="cofactor">
    <cofactor evidence="10">
        <name>a divalent metal cation</name>
        <dbReference type="ChEBI" id="CHEBI:60240"/>
    </cofactor>
    <text evidence="10">Binds 1 divalent metal cation per subunit.</text>
</comment>
<feature type="active site" description="Proton acceptor" evidence="10">
    <location>
        <position position="39"/>
    </location>
</feature>
<feature type="active site" description="Proton donor" evidence="10">
    <location>
        <position position="179"/>
    </location>
</feature>
<feature type="binding site" evidence="10">
    <location>
        <position position="12"/>
    </location>
    <ligand>
        <name>substrate</name>
    </ligand>
</feature>
<comment type="function">
    <text evidence="10">Catalyzes the reversible epimerization of D-ribulose 5-phosphate to D-xylulose 5-phosphate.</text>
</comment>
<protein>
    <recommendedName>
        <fullName evidence="7 10">Ribulose-phosphate 3-epimerase</fullName>
        <ecNumber evidence="7 10">5.1.3.1</ecNumber>
    </recommendedName>
</protein>
<dbReference type="Pfam" id="PF00834">
    <property type="entry name" value="Ribul_P_3_epim"/>
    <property type="match status" value="1"/>
</dbReference>
<dbReference type="Gene3D" id="3.20.20.70">
    <property type="entry name" value="Aldolase class I"/>
    <property type="match status" value="1"/>
</dbReference>
<feature type="binding site" evidence="10">
    <location>
        <begin position="179"/>
        <end position="181"/>
    </location>
    <ligand>
        <name>substrate</name>
    </ligand>
</feature>
<dbReference type="InterPro" id="IPR026019">
    <property type="entry name" value="Ribul_P_3_epim"/>
</dbReference>
<keyword evidence="10 11" id="KW-0119">Carbohydrate metabolism</keyword>
<comment type="similarity">
    <text evidence="6 10 11">Belongs to the ribulose-phosphate 3-epimerase family.</text>
</comment>
<dbReference type="InterPro" id="IPR000056">
    <property type="entry name" value="Ribul_P_3_epim-like"/>
</dbReference>
<feature type="binding site" evidence="10">
    <location>
        <position position="39"/>
    </location>
    <ligand>
        <name>a divalent metal cation</name>
        <dbReference type="ChEBI" id="CHEBI:60240"/>
    </ligand>
</feature>
<comment type="cofactor">
    <cofactor evidence="3">
        <name>Co(2+)</name>
        <dbReference type="ChEBI" id="CHEBI:48828"/>
    </cofactor>
</comment>
<evidence type="ECO:0000256" key="1">
    <source>
        <dbReference type="ARBA" id="ARBA00001782"/>
    </source>
</evidence>
<organism evidence="12 13">
    <name type="scientific">Candidatus Haliotispira prima</name>
    <dbReference type="NCBI Taxonomy" id="3034016"/>
    <lineage>
        <taxon>Bacteria</taxon>
        <taxon>Pseudomonadati</taxon>
        <taxon>Spirochaetota</taxon>
        <taxon>Spirochaetia</taxon>
        <taxon>Spirochaetales</taxon>
        <taxon>Spirochaetaceae</taxon>
        <taxon>Candidatus Haliotispira</taxon>
    </lineage>
</organism>
<reference evidence="12 13" key="1">
    <citation type="submission" date="2023-04" db="EMBL/GenBank/DDBJ databases">
        <title>Spirochaete genome identified in red abalone sample constitutes a novel genus.</title>
        <authorList>
            <person name="Sharma S.P."/>
            <person name="Purcell C.M."/>
            <person name="Hyde J.R."/>
            <person name="Severin A.J."/>
        </authorList>
    </citation>
    <scope>NUCLEOTIDE SEQUENCE [LARGE SCALE GENOMIC DNA]</scope>
    <source>
        <strain evidence="12 13">SP-2023</strain>
    </source>
</reference>
<evidence type="ECO:0000256" key="6">
    <source>
        <dbReference type="ARBA" id="ARBA00009541"/>
    </source>
</evidence>
<name>A0ABY8ME28_9SPIO</name>
<accession>A0ABY8ME28</accession>
<evidence type="ECO:0000256" key="3">
    <source>
        <dbReference type="ARBA" id="ARBA00001941"/>
    </source>
</evidence>
<sequence length="223" mass="23963">MPDNKSLIVAPSILSADFAHMGRDTEYIKQAGADWVHVDVMDGSFVPPITFGAQMVEALRPFSPLPFDVHLMIDHPETQIDNFAKAGADLITFHIEACTHAHRLLQYIKSLGKKAGISIVPSTPIEAISELLCEVDLVLVMSVNPGYGGQKMIPQTLKKIALLDKIRKEQGFGYQISIDGGVNLQTIGDTAASGVDIVVAGSAFYGLSDAAARTAFVQNLKNA</sequence>
<keyword evidence="9 10" id="KW-0413">Isomerase</keyword>
<dbReference type="SUPFAM" id="SSF51366">
    <property type="entry name" value="Ribulose-phoshate binding barrel"/>
    <property type="match status" value="1"/>
</dbReference>
<dbReference type="PANTHER" id="PTHR11749">
    <property type="entry name" value="RIBULOSE-5-PHOSPHATE-3-EPIMERASE"/>
    <property type="match status" value="1"/>
</dbReference>
<dbReference type="Proteomes" id="UP001228690">
    <property type="component" value="Chromosome"/>
</dbReference>
<dbReference type="HAMAP" id="MF_02227">
    <property type="entry name" value="RPE"/>
    <property type="match status" value="1"/>
</dbReference>
<dbReference type="GO" id="GO:0004750">
    <property type="term" value="F:D-ribulose-phosphate 3-epimerase activity"/>
    <property type="evidence" value="ECO:0007669"/>
    <property type="project" value="UniProtKB-EC"/>
</dbReference>
<dbReference type="CDD" id="cd00429">
    <property type="entry name" value="RPE"/>
    <property type="match status" value="1"/>
</dbReference>
<comment type="cofactor">
    <cofactor evidence="2">
        <name>Mn(2+)</name>
        <dbReference type="ChEBI" id="CHEBI:29035"/>
    </cofactor>
</comment>
<comment type="cofactor">
    <cofactor evidence="4">
        <name>Zn(2+)</name>
        <dbReference type="ChEBI" id="CHEBI:29105"/>
    </cofactor>
</comment>
<evidence type="ECO:0000313" key="12">
    <source>
        <dbReference type="EMBL" id="WGK68207.1"/>
    </source>
</evidence>
<keyword evidence="8 10" id="KW-0479">Metal-binding</keyword>
<feature type="binding site" evidence="10">
    <location>
        <position position="179"/>
    </location>
    <ligand>
        <name>a divalent metal cation</name>
        <dbReference type="ChEBI" id="CHEBI:60240"/>
    </ligand>
</feature>
<feature type="binding site" evidence="10">
    <location>
        <position position="70"/>
    </location>
    <ligand>
        <name>substrate</name>
    </ligand>
</feature>
<evidence type="ECO:0000256" key="5">
    <source>
        <dbReference type="ARBA" id="ARBA00001954"/>
    </source>
</evidence>
<evidence type="ECO:0000256" key="2">
    <source>
        <dbReference type="ARBA" id="ARBA00001936"/>
    </source>
</evidence>
<comment type="pathway">
    <text evidence="10">Carbohydrate degradation.</text>
</comment>
<dbReference type="PIRSF" id="PIRSF001461">
    <property type="entry name" value="RPE"/>
    <property type="match status" value="1"/>
</dbReference>
<feature type="binding site" evidence="10">
    <location>
        <begin position="146"/>
        <end position="149"/>
    </location>
    <ligand>
        <name>substrate</name>
    </ligand>
</feature>
<evidence type="ECO:0000256" key="9">
    <source>
        <dbReference type="ARBA" id="ARBA00023235"/>
    </source>
</evidence>
<evidence type="ECO:0000256" key="7">
    <source>
        <dbReference type="ARBA" id="ARBA00013188"/>
    </source>
</evidence>
<evidence type="ECO:0000256" key="11">
    <source>
        <dbReference type="PIRNR" id="PIRNR001461"/>
    </source>
</evidence>
<dbReference type="NCBIfam" id="NF004076">
    <property type="entry name" value="PRK05581.1-4"/>
    <property type="match status" value="1"/>
</dbReference>
<comment type="cofactor">
    <cofactor evidence="5">
        <name>Fe(2+)</name>
        <dbReference type="ChEBI" id="CHEBI:29033"/>
    </cofactor>
</comment>
<feature type="binding site" evidence="10">
    <location>
        <begin position="201"/>
        <end position="202"/>
    </location>
    <ligand>
        <name>substrate</name>
    </ligand>
</feature>
<feature type="binding site" evidence="10">
    <location>
        <position position="70"/>
    </location>
    <ligand>
        <name>a divalent metal cation</name>
        <dbReference type="ChEBI" id="CHEBI:60240"/>
    </ligand>
</feature>